<protein>
    <recommendedName>
        <fullName evidence="2">2EXR domain-containing protein</fullName>
    </recommendedName>
</protein>
<comment type="caution">
    <text evidence="3">The sequence shown here is derived from an EMBL/GenBank/DDBJ whole genome shotgun (WGS) entry which is preliminary data.</text>
</comment>
<organism evidence="3 4">
    <name type="scientific">Oculimacula yallundae</name>
    <dbReference type="NCBI Taxonomy" id="86028"/>
    <lineage>
        <taxon>Eukaryota</taxon>
        <taxon>Fungi</taxon>
        <taxon>Dikarya</taxon>
        <taxon>Ascomycota</taxon>
        <taxon>Pezizomycotina</taxon>
        <taxon>Leotiomycetes</taxon>
        <taxon>Helotiales</taxon>
        <taxon>Ploettnerulaceae</taxon>
        <taxon>Oculimacula</taxon>
    </lineage>
</organism>
<dbReference type="InterPro" id="IPR045518">
    <property type="entry name" value="2EXR"/>
</dbReference>
<proteinExistence type="predicted"/>
<name>A0ABR4CXJ9_9HELO</name>
<evidence type="ECO:0000313" key="3">
    <source>
        <dbReference type="EMBL" id="KAL2074643.1"/>
    </source>
</evidence>
<feature type="domain" description="2EXR" evidence="2">
    <location>
        <begin position="21"/>
        <end position="128"/>
    </location>
</feature>
<keyword evidence="4" id="KW-1185">Reference proteome</keyword>
<feature type="compositionally biased region" description="Basic and acidic residues" evidence="1">
    <location>
        <begin position="67"/>
        <end position="77"/>
    </location>
</feature>
<dbReference type="EMBL" id="JAZHXI010000002">
    <property type="protein sequence ID" value="KAL2074643.1"/>
    <property type="molecule type" value="Genomic_DNA"/>
</dbReference>
<reference evidence="3 4" key="1">
    <citation type="journal article" date="2024" name="Commun. Biol.">
        <title>Comparative genomic analysis of thermophilic fungi reveals convergent evolutionary adaptations and gene losses.</title>
        <authorList>
            <person name="Steindorff A.S."/>
            <person name="Aguilar-Pontes M.V."/>
            <person name="Robinson A.J."/>
            <person name="Andreopoulos B."/>
            <person name="LaButti K."/>
            <person name="Kuo A."/>
            <person name="Mondo S."/>
            <person name="Riley R."/>
            <person name="Otillar R."/>
            <person name="Haridas S."/>
            <person name="Lipzen A."/>
            <person name="Grimwood J."/>
            <person name="Schmutz J."/>
            <person name="Clum A."/>
            <person name="Reid I.D."/>
            <person name="Moisan M.C."/>
            <person name="Butler G."/>
            <person name="Nguyen T.T.M."/>
            <person name="Dewar K."/>
            <person name="Conant G."/>
            <person name="Drula E."/>
            <person name="Henrissat B."/>
            <person name="Hansel C."/>
            <person name="Singer S."/>
            <person name="Hutchinson M.I."/>
            <person name="de Vries R.P."/>
            <person name="Natvig D.O."/>
            <person name="Powell A.J."/>
            <person name="Tsang A."/>
            <person name="Grigoriev I.V."/>
        </authorList>
    </citation>
    <scope>NUCLEOTIDE SEQUENCE [LARGE SCALE GENOMIC DNA]</scope>
    <source>
        <strain evidence="3 4">CBS 494.80</strain>
    </source>
</reference>
<evidence type="ECO:0000256" key="1">
    <source>
        <dbReference type="SAM" id="MobiDB-lite"/>
    </source>
</evidence>
<feature type="region of interest" description="Disordered" evidence="1">
    <location>
        <begin position="56"/>
        <end position="83"/>
    </location>
</feature>
<dbReference type="PANTHER" id="PTHR35910:SF6">
    <property type="entry name" value="2EXR DOMAIN-CONTAINING PROTEIN"/>
    <property type="match status" value="1"/>
</dbReference>
<dbReference type="PANTHER" id="PTHR35910">
    <property type="entry name" value="2EXR DOMAIN-CONTAINING PROTEIN"/>
    <property type="match status" value="1"/>
</dbReference>
<sequence length="236" mass="26409">MSTGCGPALVEARAKDRNLTFTLFSKLPAELRCMVWYFALPPPKVIRTRTLSGSTGASRASIANSTKIDEQVERDPGKVASSSQTLSPHLLSINAESRQVALSHYHVVFHSVYVFRKPLSINYTTDTIYFPSIDELVLFVRLETIGAIDHKYNSKIEHVILGIALGPGPIKRMAELMRVFLNLKTVILTTPDEYFQGCLPVRSEMFKAAWDETRTSEARNVAFTVLDKESVKKMLT</sequence>
<feature type="compositionally biased region" description="Polar residues" evidence="1">
    <location>
        <begin position="56"/>
        <end position="66"/>
    </location>
</feature>
<accession>A0ABR4CXJ9</accession>
<gene>
    <name evidence="3" type="ORF">VTL71DRAFT_8421</name>
</gene>
<dbReference type="Pfam" id="PF20150">
    <property type="entry name" value="2EXR"/>
    <property type="match status" value="1"/>
</dbReference>
<evidence type="ECO:0000259" key="2">
    <source>
        <dbReference type="Pfam" id="PF20150"/>
    </source>
</evidence>
<dbReference type="Proteomes" id="UP001595075">
    <property type="component" value="Unassembled WGS sequence"/>
</dbReference>
<evidence type="ECO:0000313" key="4">
    <source>
        <dbReference type="Proteomes" id="UP001595075"/>
    </source>
</evidence>